<protein>
    <submittedName>
        <fullName evidence="2">Uncharacterized protein</fullName>
    </submittedName>
</protein>
<evidence type="ECO:0000256" key="1">
    <source>
        <dbReference type="SAM" id="SignalP"/>
    </source>
</evidence>
<feature type="signal peptide" evidence="1">
    <location>
        <begin position="1"/>
        <end position="22"/>
    </location>
</feature>
<name>A0ABZ2KAV7_9BACT</name>
<proteinExistence type="predicted"/>
<dbReference type="PROSITE" id="PS51257">
    <property type="entry name" value="PROKAR_LIPOPROTEIN"/>
    <property type="match status" value="1"/>
</dbReference>
<dbReference type="Proteomes" id="UP001379533">
    <property type="component" value="Chromosome"/>
</dbReference>
<gene>
    <name evidence="2" type="ORF">LZC95_48295</name>
</gene>
<reference evidence="2 3" key="1">
    <citation type="submission" date="2021-12" db="EMBL/GenBank/DDBJ databases">
        <title>Discovery of the Pendulisporaceae a myxobacterial family with distinct sporulation behavior and unique specialized metabolism.</title>
        <authorList>
            <person name="Garcia R."/>
            <person name="Popoff A."/>
            <person name="Bader C.D."/>
            <person name="Loehr J."/>
            <person name="Walesch S."/>
            <person name="Walt C."/>
            <person name="Boldt J."/>
            <person name="Bunk B."/>
            <person name="Haeckl F.J.F.P.J."/>
            <person name="Gunesch A.P."/>
            <person name="Birkelbach J."/>
            <person name="Nuebel U."/>
            <person name="Pietschmann T."/>
            <person name="Bach T."/>
            <person name="Mueller R."/>
        </authorList>
    </citation>
    <scope>NUCLEOTIDE SEQUENCE [LARGE SCALE GENOMIC DNA]</scope>
    <source>
        <strain evidence="2 3">MSr12523</strain>
    </source>
</reference>
<organism evidence="2 3">
    <name type="scientific">Pendulispora brunnea</name>
    <dbReference type="NCBI Taxonomy" id="2905690"/>
    <lineage>
        <taxon>Bacteria</taxon>
        <taxon>Pseudomonadati</taxon>
        <taxon>Myxococcota</taxon>
        <taxon>Myxococcia</taxon>
        <taxon>Myxococcales</taxon>
        <taxon>Sorangiineae</taxon>
        <taxon>Pendulisporaceae</taxon>
        <taxon>Pendulispora</taxon>
    </lineage>
</organism>
<dbReference type="EMBL" id="CP089982">
    <property type="protein sequence ID" value="WXA94235.1"/>
    <property type="molecule type" value="Genomic_DNA"/>
</dbReference>
<sequence length="130" mass="13312">MRTTKIGLWTACCAFLLSGVIAGCSGTDEQTPAENRAEQSVESAQEGISCAAMQGKTLSSKDVEVTLKPGDGVSGTLAAPNSCVCCDSLRAGARQYCADRGRPLGYAECGGACGLCGCDNAYSYIDFSCG</sequence>
<feature type="chain" id="PRO_5045506641" evidence="1">
    <location>
        <begin position="23"/>
        <end position="130"/>
    </location>
</feature>
<keyword evidence="1" id="KW-0732">Signal</keyword>
<accession>A0ABZ2KAV7</accession>
<evidence type="ECO:0000313" key="2">
    <source>
        <dbReference type="EMBL" id="WXA94235.1"/>
    </source>
</evidence>
<dbReference type="RefSeq" id="WP_394844837.1">
    <property type="nucleotide sequence ID" value="NZ_CP089982.1"/>
</dbReference>
<evidence type="ECO:0000313" key="3">
    <source>
        <dbReference type="Proteomes" id="UP001379533"/>
    </source>
</evidence>
<keyword evidence="3" id="KW-1185">Reference proteome</keyword>